<dbReference type="PANTHER" id="PTHR36726">
    <property type="entry name" value="CLAVATA3/ESR (CLE)-RELATED PROTEIN 45"/>
    <property type="match status" value="1"/>
</dbReference>
<reference evidence="3 4" key="1">
    <citation type="submission" date="2024-11" db="EMBL/GenBank/DDBJ databases">
        <title>A near-complete genome assembly of Cinchona calisaya.</title>
        <authorList>
            <person name="Lian D.C."/>
            <person name="Zhao X.W."/>
            <person name="Wei L."/>
        </authorList>
    </citation>
    <scope>NUCLEOTIDE SEQUENCE [LARGE SCALE GENOMIC DNA]</scope>
    <source>
        <tissue evidence="3">Nenye</tissue>
    </source>
</reference>
<dbReference type="PANTHER" id="PTHR36726:SF4">
    <property type="entry name" value="CLAVATA3_ESR (CLE)-RELATED PROTEIN 45"/>
    <property type="match status" value="1"/>
</dbReference>
<dbReference type="InterPro" id="IPR038821">
    <property type="entry name" value="CLE45-like"/>
</dbReference>
<protein>
    <submittedName>
        <fullName evidence="3">Uncharacterized protein</fullName>
    </submittedName>
</protein>
<dbReference type="EMBL" id="JBJUIK010000015">
    <property type="protein sequence ID" value="KAL3501416.1"/>
    <property type="molecule type" value="Genomic_DNA"/>
</dbReference>
<comment type="caution">
    <text evidence="3">The sequence shown here is derived from an EMBL/GenBank/DDBJ whole genome shotgun (WGS) entry which is preliminary data.</text>
</comment>
<feature type="region of interest" description="Disordered" evidence="1">
    <location>
        <begin position="68"/>
        <end position="98"/>
    </location>
</feature>
<evidence type="ECO:0000313" key="3">
    <source>
        <dbReference type="EMBL" id="KAL3501416.1"/>
    </source>
</evidence>
<evidence type="ECO:0000313" key="4">
    <source>
        <dbReference type="Proteomes" id="UP001630127"/>
    </source>
</evidence>
<accession>A0ABD2Y3X2</accession>
<dbReference type="AlphaFoldDB" id="A0ABD2Y3X2"/>
<feature type="chain" id="PRO_5044799737" evidence="2">
    <location>
        <begin position="28"/>
        <end position="98"/>
    </location>
</feature>
<proteinExistence type="predicted"/>
<keyword evidence="2" id="KW-0732">Signal</keyword>
<feature type="signal peptide" evidence="2">
    <location>
        <begin position="1"/>
        <end position="27"/>
    </location>
</feature>
<organism evidence="3 4">
    <name type="scientific">Cinchona calisaya</name>
    <dbReference type="NCBI Taxonomy" id="153742"/>
    <lineage>
        <taxon>Eukaryota</taxon>
        <taxon>Viridiplantae</taxon>
        <taxon>Streptophyta</taxon>
        <taxon>Embryophyta</taxon>
        <taxon>Tracheophyta</taxon>
        <taxon>Spermatophyta</taxon>
        <taxon>Magnoliopsida</taxon>
        <taxon>eudicotyledons</taxon>
        <taxon>Gunneridae</taxon>
        <taxon>Pentapetalae</taxon>
        <taxon>asterids</taxon>
        <taxon>lamiids</taxon>
        <taxon>Gentianales</taxon>
        <taxon>Rubiaceae</taxon>
        <taxon>Cinchonoideae</taxon>
        <taxon>Cinchoneae</taxon>
        <taxon>Cinchona</taxon>
    </lineage>
</organism>
<keyword evidence="4" id="KW-1185">Reference proteome</keyword>
<gene>
    <name evidence="3" type="ORF">ACH5RR_035865</name>
</gene>
<name>A0ABD2Y3X2_9GENT</name>
<sequence>MVISIPRTFVILIYIGLLAVHPDNVCAIRNIGIVLRWNREGHSLILHKNQRILKAAVMKGALNTEIKAPPAVNKKTDDPFQSSKRKVGRGSDPIHNRS</sequence>
<evidence type="ECO:0000256" key="2">
    <source>
        <dbReference type="SAM" id="SignalP"/>
    </source>
</evidence>
<evidence type="ECO:0000256" key="1">
    <source>
        <dbReference type="SAM" id="MobiDB-lite"/>
    </source>
</evidence>
<dbReference type="Proteomes" id="UP001630127">
    <property type="component" value="Unassembled WGS sequence"/>
</dbReference>